<dbReference type="OrthoDB" id="202203at2759"/>
<dbReference type="GO" id="GO:0050660">
    <property type="term" value="F:flavin adenine dinucleotide binding"/>
    <property type="evidence" value="ECO:0007669"/>
    <property type="project" value="TreeGrafter"/>
</dbReference>
<comment type="caution">
    <text evidence="6">The sequence shown here is derived from an EMBL/GenBank/DDBJ whole genome shotgun (WGS) entry which is preliminary data.</text>
</comment>
<protein>
    <recommendedName>
        <fullName evidence="5">FAD/NAD(P)-binding domain-containing protein</fullName>
    </recommendedName>
</protein>
<evidence type="ECO:0000256" key="1">
    <source>
        <dbReference type="ARBA" id="ARBA00006442"/>
    </source>
</evidence>
<keyword evidence="3" id="KW-0274">FAD</keyword>
<sequence>MSKKSDDRKNVVVVGGGGYGATLVHELSSKLDASKYNLIMISARPYYIHLVAAVRFTVTSEGKLEDRAFMPYEKLFVNGNGAFFQGKVTGINDLGKGRGGEVSLEDGQTVHYDALVLATGSQWSGPLDFPDANSDVHSELDAWRRKYTAANHIVFVGGGSVGIETAGEIRDAFPNKKVTIVHGSDSLLNDTYPPKFRKFMTNKVLDKGINVILGDRVESFPEEGTVGLTTSNGKSIPDADLVIPTFGARPNTGFISTLGSDVLTKDGYVHVDATLSIPKHEGIFAFGDIIDWPEQKQLGKAPGQVAVVLANLQSFLNNQKLAKLYKSPPEIIVIPIGKGGGGAYANILWGLVLGDWIVRTLKGKDLFISPYRKTFGLS</sequence>
<dbReference type="EMBL" id="SGPM01000209">
    <property type="protein sequence ID" value="THH28006.1"/>
    <property type="molecule type" value="Genomic_DNA"/>
</dbReference>
<evidence type="ECO:0000256" key="3">
    <source>
        <dbReference type="ARBA" id="ARBA00022827"/>
    </source>
</evidence>
<dbReference type="SUPFAM" id="SSF51905">
    <property type="entry name" value="FAD/NAD(P)-binding domain"/>
    <property type="match status" value="1"/>
</dbReference>
<name>A0A4S4MPL9_9APHY</name>
<proteinExistence type="inferred from homology"/>
<organism evidence="6 7">
    <name type="scientific">Antrodiella citrinella</name>
    <dbReference type="NCBI Taxonomy" id="2447956"/>
    <lineage>
        <taxon>Eukaryota</taxon>
        <taxon>Fungi</taxon>
        <taxon>Dikarya</taxon>
        <taxon>Basidiomycota</taxon>
        <taxon>Agaricomycotina</taxon>
        <taxon>Agaricomycetes</taxon>
        <taxon>Polyporales</taxon>
        <taxon>Steccherinaceae</taxon>
        <taxon>Antrodiella</taxon>
    </lineage>
</organism>
<comment type="similarity">
    <text evidence="1">Belongs to the FAD-dependent oxidoreductase family.</text>
</comment>
<keyword evidence="7" id="KW-1185">Reference proteome</keyword>
<dbReference type="Proteomes" id="UP000308730">
    <property type="component" value="Unassembled WGS sequence"/>
</dbReference>
<dbReference type="Gene3D" id="3.50.50.100">
    <property type="match status" value="1"/>
</dbReference>
<dbReference type="PRINTS" id="PR00368">
    <property type="entry name" value="FADPNR"/>
</dbReference>
<keyword evidence="4" id="KW-0560">Oxidoreductase</keyword>
<dbReference type="GO" id="GO:0004174">
    <property type="term" value="F:electron-transferring-flavoprotein dehydrogenase activity"/>
    <property type="evidence" value="ECO:0007669"/>
    <property type="project" value="TreeGrafter"/>
</dbReference>
<evidence type="ECO:0000313" key="7">
    <source>
        <dbReference type="Proteomes" id="UP000308730"/>
    </source>
</evidence>
<accession>A0A4S4MPL9</accession>
<dbReference type="GO" id="GO:0005737">
    <property type="term" value="C:cytoplasm"/>
    <property type="evidence" value="ECO:0007669"/>
    <property type="project" value="TreeGrafter"/>
</dbReference>
<feature type="domain" description="FAD/NAD(P)-binding" evidence="5">
    <location>
        <begin position="10"/>
        <end position="295"/>
    </location>
</feature>
<evidence type="ECO:0000256" key="4">
    <source>
        <dbReference type="ARBA" id="ARBA00023002"/>
    </source>
</evidence>
<dbReference type="Pfam" id="PF07992">
    <property type="entry name" value="Pyr_redox_2"/>
    <property type="match status" value="1"/>
</dbReference>
<evidence type="ECO:0000313" key="6">
    <source>
        <dbReference type="EMBL" id="THH28006.1"/>
    </source>
</evidence>
<dbReference type="PANTHER" id="PTHR43735">
    <property type="entry name" value="APOPTOSIS-INDUCING FACTOR 1"/>
    <property type="match status" value="1"/>
</dbReference>
<dbReference type="AlphaFoldDB" id="A0A4S4MPL9"/>
<dbReference type="InterPro" id="IPR036188">
    <property type="entry name" value="FAD/NAD-bd_sf"/>
</dbReference>
<reference evidence="6 7" key="1">
    <citation type="submission" date="2019-02" db="EMBL/GenBank/DDBJ databases">
        <title>Genome sequencing of the rare red list fungi Antrodiella citrinella (Flaviporus citrinellus).</title>
        <authorList>
            <person name="Buettner E."/>
            <person name="Kellner H."/>
        </authorList>
    </citation>
    <scope>NUCLEOTIDE SEQUENCE [LARGE SCALE GENOMIC DNA]</scope>
    <source>
        <strain evidence="6 7">DSM 108506</strain>
    </source>
</reference>
<keyword evidence="2" id="KW-0285">Flavoprotein</keyword>
<evidence type="ECO:0000259" key="5">
    <source>
        <dbReference type="Pfam" id="PF07992"/>
    </source>
</evidence>
<evidence type="ECO:0000256" key="2">
    <source>
        <dbReference type="ARBA" id="ARBA00022630"/>
    </source>
</evidence>
<dbReference type="PRINTS" id="PR00469">
    <property type="entry name" value="PNDRDTASEII"/>
</dbReference>
<dbReference type="InterPro" id="IPR023753">
    <property type="entry name" value="FAD/NAD-binding_dom"/>
</dbReference>
<dbReference type="PANTHER" id="PTHR43735:SF3">
    <property type="entry name" value="FERROPTOSIS SUPPRESSOR PROTEIN 1"/>
    <property type="match status" value="1"/>
</dbReference>
<gene>
    <name evidence="6" type="ORF">EUX98_g6183</name>
</gene>